<sequence>MKSQKLLFPLLAIIAVTAAVAFSIFLFNAEDKAPTASEVTNKSLLFVYEGENAELELVGDSGTEFTLAVPIASKDSHLTWFTDRPNRDAGTMSYESFVELFYSDVNDSFKIDPPNVAIQIEGITLIAEMTKPEIIRGVNNADLIIANFTLVPGSAKEEIDNEKSFIASHVSRSQDVKSIVASRTFERVSVFVDNFAYTSPLTNGGPDPSPSESFYEDPSKDVKNFFK</sequence>
<name>A0A6J5Z251_9ZZZZ</name>
<feature type="compositionally biased region" description="Basic and acidic residues" evidence="1">
    <location>
        <begin position="217"/>
        <end position="227"/>
    </location>
</feature>
<gene>
    <name evidence="2" type="ORF">UFOPK3770_00411</name>
</gene>
<feature type="region of interest" description="Disordered" evidence="1">
    <location>
        <begin position="201"/>
        <end position="227"/>
    </location>
</feature>
<dbReference type="EMBL" id="CAESAJ010000025">
    <property type="protein sequence ID" value="CAB4333823.1"/>
    <property type="molecule type" value="Genomic_DNA"/>
</dbReference>
<proteinExistence type="predicted"/>
<evidence type="ECO:0000256" key="1">
    <source>
        <dbReference type="SAM" id="MobiDB-lite"/>
    </source>
</evidence>
<dbReference type="AlphaFoldDB" id="A0A6J5Z251"/>
<organism evidence="2">
    <name type="scientific">freshwater metagenome</name>
    <dbReference type="NCBI Taxonomy" id="449393"/>
    <lineage>
        <taxon>unclassified sequences</taxon>
        <taxon>metagenomes</taxon>
        <taxon>ecological metagenomes</taxon>
    </lineage>
</organism>
<accession>A0A6J5Z251</accession>
<reference evidence="2" key="1">
    <citation type="submission" date="2020-05" db="EMBL/GenBank/DDBJ databases">
        <authorList>
            <person name="Chiriac C."/>
            <person name="Salcher M."/>
            <person name="Ghai R."/>
            <person name="Kavagutti S V."/>
        </authorList>
    </citation>
    <scope>NUCLEOTIDE SEQUENCE</scope>
</reference>
<protein>
    <submittedName>
        <fullName evidence="2">Unannotated protein</fullName>
    </submittedName>
</protein>
<evidence type="ECO:0000313" key="2">
    <source>
        <dbReference type="EMBL" id="CAB4333823.1"/>
    </source>
</evidence>